<keyword evidence="3 11" id="KW-0723">Serine/threonine-protein kinase</keyword>
<dbReference type="PROSITE" id="PS50011">
    <property type="entry name" value="PROTEIN_KINASE_DOM"/>
    <property type="match status" value="1"/>
</dbReference>
<evidence type="ECO:0000256" key="8">
    <source>
        <dbReference type="ARBA" id="ARBA00047811"/>
    </source>
</evidence>
<evidence type="ECO:0000256" key="7">
    <source>
        <dbReference type="ARBA" id="ARBA00022840"/>
    </source>
</evidence>
<dbReference type="PROSITE" id="PS00108">
    <property type="entry name" value="PROTEIN_KINASE_ST"/>
    <property type="match status" value="1"/>
</dbReference>
<dbReference type="Pfam" id="PF00069">
    <property type="entry name" value="Pkinase"/>
    <property type="match status" value="1"/>
</dbReference>
<organism evidence="13 14">
    <name type="scientific">Cymbomonas tetramitiformis</name>
    <dbReference type="NCBI Taxonomy" id="36881"/>
    <lineage>
        <taxon>Eukaryota</taxon>
        <taxon>Viridiplantae</taxon>
        <taxon>Chlorophyta</taxon>
        <taxon>Pyramimonadophyceae</taxon>
        <taxon>Pyramimonadales</taxon>
        <taxon>Pyramimonadaceae</taxon>
        <taxon>Cymbomonas</taxon>
    </lineage>
</organism>
<keyword evidence="6" id="KW-0418">Kinase</keyword>
<dbReference type="EC" id="2.7.11.22" evidence="2"/>
<evidence type="ECO:0000256" key="6">
    <source>
        <dbReference type="ARBA" id="ARBA00022777"/>
    </source>
</evidence>
<evidence type="ECO:0000256" key="4">
    <source>
        <dbReference type="ARBA" id="ARBA00022679"/>
    </source>
</evidence>
<dbReference type="GO" id="GO:0005524">
    <property type="term" value="F:ATP binding"/>
    <property type="evidence" value="ECO:0007669"/>
    <property type="project" value="UniProtKB-UniRule"/>
</dbReference>
<evidence type="ECO:0000256" key="3">
    <source>
        <dbReference type="ARBA" id="ARBA00022527"/>
    </source>
</evidence>
<sequence>MATKEDQEVKPLAEDDVWNYEKINRIGEGTYGVVYRARHKPTNEIVALKKVRMDRERDGVPVTAVRELRILQSIDHPNIVKLKKVVTGNKKDSIFLVFEYCEHDLARLVDTMRTPFSEAESKSLFLQLLQAVEFLHRHRIVHRDLKLSNLLFNNRGQLKLCDFGLARYFQVPARPCPSHCEQRPPILGMDGSRRVTDRRSAPQRHIVVPLRECNLGVAGVAPGNPSAWKCCNLGVA</sequence>
<name>A0AAE0FR60_9CHLO</name>
<evidence type="ECO:0000256" key="1">
    <source>
        <dbReference type="ARBA" id="ARBA00006485"/>
    </source>
</evidence>
<evidence type="ECO:0000256" key="2">
    <source>
        <dbReference type="ARBA" id="ARBA00012425"/>
    </source>
</evidence>
<dbReference type="PANTHER" id="PTHR24056:SF107">
    <property type="entry name" value="CYCLIN-DEPENDENT KINASE 11A-RELATED"/>
    <property type="match status" value="1"/>
</dbReference>
<dbReference type="Proteomes" id="UP001190700">
    <property type="component" value="Unassembled WGS sequence"/>
</dbReference>
<proteinExistence type="inferred from homology"/>
<dbReference type="Gene3D" id="3.30.200.20">
    <property type="entry name" value="Phosphorylase Kinase, domain 1"/>
    <property type="match status" value="1"/>
</dbReference>
<dbReference type="InterPro" id="IPR050108">
    <property type="entry name" value="CDK"/>
</dbReference>
<reference evidence="13 14" key="1">
    <citation type="journal article" date="2015" name="Genome Biol. Evol.">
        <title>Comparative Genomics of a Bacterivorous Green Alga Reveals Evolutionary Causalities and Consequences of Phago-Mixotrophic Mode of Nutrition.</title>
        <authorList>
            <person name="Burns J.A."/>
            <person name="Paasch A."/>
            <person name="Narechania A."/>
            <person name="Kim E."/>
        </authorList>
    </citation>
    <scope>NUCLEOTIDE SEQUENCE [LARGE SCALE GENOMIC DNA]</scope>
    <source>
        <strain evidence="13 14">PLY_AMNH</strain>
    </source>
</reference>
<evidence type="ECO:0000313" key="13">
    <source>
        <dbReference type="EMBL" id="KAK3264188.1"/>
    </source>
</evidence>
<evidence type="ECO:0000313" key="14">
    <source>
        <dbReference type="Proteomes" id="UP001190700"/>
    </source>
</evidence>
<evidence type="ECO:0000256" key="9">
    <source>
        <dbReference type="ARBA" id="ARBA00048367"/>
    </source>
</evidence>
<dbReference type="SUPFAM" id="SSF56112">
    <property type="entry name" value="Protein kinase-like (PK-like)"/>
    <property type="match status" value="1"/>
</dbReference>
<dbReference type="Gene3D" id="1.10.510.10">
    <property type="entry name" value="Transferase(Phosphotransferase) domain 1"/>
    <property type="match status" value="1"/>
</dbReference>
<evidence type="ECO:0000256" key="11">
    <source>
        <dbReference type="RuleBase" id="RU000304"/>
    </source>
</evidence>
<keyword evidence="7 10" id="KW-0067">ATP-binding</keyword>
<protein>
    <recommendedName>
        <fullName evidence="2">cyclin-dependent kinase</fullName>
        <ecNumber evidence="2">2.7.11.22</ecNumber>
    </recommendedName>
</protein>
<feature type="domain" description="Protein kinase" evidence="12">
    <location>
        <begin position="20"/>
        <end position="236"/>
    </location>
</feature>
<dbReference type="PROSITE" id="PS00107">
    <property type="entry name" value="PROTEIN_KINASE_ATP"/>
    <property type="match status" value="1"/>
</dbReference>
<dbReference type="AlphaFoldDB" id="A0AAE0FR60"/>
<dbReference type="InterPro" id="IPR011009">
    <property type="entry name" value="Kinase-like_dom_sf"/>
</dbReference>
<keyword evidence="5 10" id="KW-0547">Nucleotide-binding</keyword>
<dbReference type="InterPro" id="IPR000719">
    <property type="entry name" value="Prot_kinase_dom"/>
</dbReference>
<evidence type="ECO:0000259" key="12">
    <source>
        <dbReference type="PROSITE" id="PS50011"/>
    </source>
</evidence>
<comment type="caution">
    <text evidence="13">The sequence shown here is derived from an EMBL/GenBank/DDBJ whole genome shotgun (WGS) entry which is preliminary data.</text>
</comment>
<dbReference type="FunFam" id="3.30.200.20:FF:000054">
    <property type="entry name" value="Cyclin-dependent kinase 11B"/>
    <property type="match status" value="1"/>
</dbReference>
<gene>
    <name evidence="13" type="ORF">CYMTET_27056</name>
</gene>
<dbReference type="EMBL" id="LGRX02014730">
    <property type="protein sequence ID" value="KAK3264188.1"/>
    <property type="molecule type" value="Genomic_DNA"/>
</dbReference>
<evidence type="ECO:0000256" key="5">
    <source>
        <dbReference type="ARBA" id="ARBA00022741"/>
    </source>
</evidence>
<comment type="catalytic activity">
    <reaction evidence="9">
        <text>L-seryl-[protein] + ATP = O-phospho-L-seryl-[protein] + ADP + H(+)</text>
        <dbReference type="Rhea" id="RHEA:17989"/>
        <dbReference type="Rhea" id="RHEA-COMP:9863"/>
        <dbReference type="Rhea" id="RHEA-COMP:11604"/>
        <dbReference type="ChEBI" id="CHEBI:15378"/>
        <dbReference type="ChEBI" id="CHEBI:29999"/>
        <dbReference type="ChEBI" id="CHEBI:30616"/>
        <dbReference type="ChEBI" id="CHEBI:83421"/>
        <dbReference type="ChEBI" id="CHEBI:456216"/>
        <dbReference type="EC" id="2.7.11.22"/>
    </reaction>
</comment>
<dbReference type="PANTHER" id="PTHR24056">
    <property type="entry name" value="CELL DIVISION PROTEIN KINASE"/>
    <property type="match status" value="1"/>
</dbReference>
<feature type="binding site" evidence="10">
    <location>
        <position position="49"/>
    </location>
    <ligand>
        <name>ATP</name>
        <dbReference type="ChEBI" id="CHEBI:30616"/>
    </ligand>
</feature>
<dbReference type="SMART" id="SM00220">
    <property type="entry name" value="S_TKc"/>
    <property type="match status" value="1"/>
</dbReference>
<evidence type="ECO:0000256" key="10">
    <source>
        <dbReference type="PROSITE-ProRule" id="PRU10141"/>
    </source>
</evidence>
<dbReference type="InterPro" id="IPR017441">
    <property type="entry name" value="Protein_kinase_ATP_BS"/>
</dbReference>
<keyword evidence="14" id="KW-1185">Reference proteome</keyword>
<feature type="non-terminal residue" evidence="13">
    <location>
        <position position="236"/>
    </location>
</feature>
<comment type="catalytic activity">
    <reaction evidence="8">
        <text>L-threonyl-[protein] + ATP = O-phospho-L-threonyl-[protein] + ADP + H(+)</text>
        <dbReference type="Rhea" id="RHEA:46608"/>
        <dbReference type="Rhea" id="RHEA-COMP:11060"/>
        <dbReference type="Rhea" id="RHEA-COMP:11605"/>
        <dbReference type="ChEBI" id="CHEBI:15378"/>
        <dbReference type="ChEBI" id="CHEBI:30013"/>
        <dbReference type="ChEBI" id="CHEBI:30616"/>
        <dbReference type="ChEBI" id="CHEBI:61977"/>
        <dbReference type="ChEBI" id="CHEBI:456216"/>
        <dbReference type="EC" id="2.7.11.22"/>
    </reaction>
</comment>
<dbReference type="GO" id="GO:0005634">
    <property type="term" value="C:nucleus"/>
    <property type="evidence" value="ECO:0007669"/>
    <property type="project" value="TreeGrafter"/>
</dbReference>
<keyword evidence="4" id="KW-0808">Transferase</keyword>
<accession>A0AAE0FR60</accession>
<comment type="similarity">
    <text evidence="1">Belongs to the protein kinase superfamily. CMGC Ser/Thr protein kinase family. CDC2/CDKX subfamily.</text>
</comment>
<dbReference type="GO" id="GO:0007346">
    <property type="term" value="P:regulation of mitotic cell cycle"/>
    <property type="evidence" value="ECO:0007669"/>
    <property type="project" value="TreeGrafter"/>
</dbReference>
<dbReference type="GO" id="GO:0004693">
    <property type="term" value="F:cyclin-dependent protein serine/threonine kinase activity"/>
    <property type="evidence" value="ECO:0007669"/>
    <property type="project" value="UniProtKB-EC"/>
</dbReference>
<dbReference type="InterPro" id="IPR008271">
    <property type="entry name" value="Ser/Thr_kinase_AS"/>
</dbReference>